<evidence type="ECO:0000256" key="1">
    <source>
        <dbReference type="ARBA" id="ARBA00023002"/>
    </source>
</evidence>
<dbReference type="VEuPathDB" id="FungiDB:CHGG_04399"/>
<accession>Q2H1E7</accession>
<evidence type="ECO:0000259" key="3">
    <source>
        <dbReference type="Pfam" id="PF02668"/>
    </source>
</evidence>
<evidence type="ECO:0000313" key="4">
    <source>
        <dbReference type="EMBL" id="EAQ87780.1"/>
    </source>
</evidence>
<keyword evidence="5" id="KW-1185">Reference proteome</keyword>
<dbReference type="InterPro" id="IPR050411">
    <property type="entry name" value="AlphaKG_dependent_hydroxylases"/>
</dbReference>
<evidence type="ECO:0000256" key="2">
    <source>
        <dbReference type="SAM" id="MobiDB-lite"/>
    </source>
</evidence>
<dbReference type="STRING" id="306901.Q2H1E7"/>
<feature type="domain" description="TauD/TfdA-like" evidence="3">
    <location>
        <begin position="117"/>
        <end position="371"/>
    </location>
</feature>
<dbReference type="AlphaFoldDB" id="Q2H1E7"/>
<dbReference type="HOGENOM" id="CLU_041041_0_0_1"/>
<proteinExistence type="predicted"/>
<reference evidence="5" key="1">
    <citation type="journal article" date="2015" name="Genome Announc.">
        <title>Draft genome sequence of the cellulolytic fungus Chaetomium globosum.</title>
        <authorList>
            <person name="Cuomo C.A."/>
            <person name="Untereiner W.A."/>
            <person name="Ma L.-J."/>
            <person name="Grabherr M."/>
            <person name="Birren B.W."/>
        </authorList>
    </citation>
    <scope>NUCLEOTIDE SEQUENCE [LARGE SCALE GENOMIC DNA]</scope>
    <source>
        <strain evidence="5">ATCC 6205 / CBS 148.51 / DSM 1962 / NBRC 6347 / NRRL 1970</strain>
    </source>
</reference>
<evidence type="ECO:0000313" key="5">
    <source>
        <dbReference type="Proteomes" id="UP000001056"/>
    </source>
</evidence>
<feature type="compositionally biased region" description="Polar residues" evidence="2">
    <location>
        <begin position="9"/>
        <end position="18"/>
    </location>
</feature>
<dbReference type="FunFam" id="3.60.130.10:FF:000011">
    <property type="entry name" value="Taurine catabolism dioxygenase TauD"/>
    <property type="match status" value="1"/>
</dbReference>
<gene>
    <name evidence="4" type="ORF">CHGG_04399</name>
</gene>
<dbReference type="GeneID" id="4392723"/>
<dbReference type="PANTHER" id="PTHR10696">
    <property type="entry name" value="GAMMA-BUTYROBETAINE HYDROXYLASE-RELATED"/>
    <property type="match status" value="1"/>
</dbReference>
<dbReference type="InParanoid" id="Q2H1E7"/>
<dbReference type="OrthoDB" id="272271at2759"/>
<organism evidence="4 5">
    <name type="scientific">Chaetomium globosum (strain ATCC 6205 / CBS 148.51 / DSM 1962 / NBRC 6347 / NRRL 1970)</name>
    <name type="common">Soil fungus</name>
    <dbReference type="NCBI Taxonomy" id="306901"/>
    <lineage>
        <taxon>Eukaryota</taxon>
        <taxon>Fungi</taxon>
        <taxon>Dikarya</taxon>
        <taxon>Ascomycota</taxon>
        <taxon>Pezizomycotina</taxon>
        <taxon>Sordariomycetes</taxon>
        <taxon>Sordariomycetidae</taxon>
        <taxon>Sordariales</taxon>
        <taxon>Chaetomiaceae</taxon>
        <taxon>Chaetomium</taxon>
    </lineage>
</organism>
<dbReference type="Gene3D" id="3.60.130.10">
    <property type="entry name" value="Clavaminate synthase-like"/>
    <property type="match status" value="1"/>
</dbReference>
<keyword evidence="1" id="KW-0560">Oxidoreductase</keyword>
<feature type="region of interest" description="Disordered" evidence="2">
    <location>
        <begin position="1"/>
        <end position="27"/>
    </location>
</feature>
<protein>
    <recommendedName>
        <fullName evidence="3">TauD/TfdA-like domain-containing protein</fullName>
    </recommendedName>
</protein>
<dbReference type="OMA" id="NNFAMLH"/>
<sequence length="423" mass="48587">MADRFYSRGSYSRESSPHPSRYEAEEAVDNVPRPNIEWIPSMKTFQDRVAHLQALYPNRRTTVPYGWPARVDTARAWTGSDFNSDDDFVLHLGPEDIAEIEVALSHFKSLDLGPDDADPNTFPLPNLGDRLFEASRVIHEGRGFVVLRGLDPDRYTSFDNILLYLGVTSYIAAKRGMQDFDGRMILHIQAVVEDVKKHGAMPNSPYVARAQPFHTDLCDVLGMYALNVAAYGGESYLASSATIYNELARARPDIIEMLAKDDWIFDEFWEGQYHMRPLLYNFDTHGPGFQFSRRPLTGSHFSPHHPSVPAMTELQAEALDAVYFLAKQHAVEIRLQPGDMLLFNNFAMLHARSGFTDDASEGRQRHMLRLWLRNEQRMWKTPRELERISWECYGDHEWRRNGVWDIEASPPELRVKHRRASCA</sequence>
<dbReference type="InterPro" id="IPR003819">
    <property type="entry name" value="TauD/TfdA-like"/>
</dbReference>
<dbReference type="PANTHER" id="PTHR10696:SF54">
    <property type="entry name" value="FAMILY OXIDOREDUCTASE, PUTATIVE (AFU_ORTHOLOGUE AFUA_4G13850)-RELATED"/>
    <property type="match status" value="1"/>
</dbReference>
<dbReference type="GO" id="GO:0016491">
    <property type="term" value="F:oxidoreductase activity"/>
    <property type="evidence" value="ECO:0007669"/>
    <property type="project" value="UniProtKB-KW"/>
</dbReference>
<dbReference type="eggNOG" id="ENOG502R4JR">
    <property type="taxonomic scope" value="Eukaryota"/>
</dbReference>
<dbReference type="InterPro" id="IPR042098">
    <property type="entry name" value="TauD-like_sf"/>
</dbReference>
<dbReference type="Proteomes" id="UP000001056">
    <property type="component" value="Unassembled WGS sequence"/>
</dbReference>
<dbReference type="EMBL" id="CH408032">
    <property type="protein sequence ID" value="EAQ87780.1"/>
    <property type="molecule type" value="Genomic_DNA"/>
</dbReference>
<dbReference type="SUPFAM" id="SSF51197">
    <property type="entry name" value="Clavaminate synthase-like"/>
    <property type="match status" value="1"/>
</dbReference>
<name>Q2H1E7_CHAGB</name>
<dbReference type="RefSeq" id="XP_001223613.1">
    <property type="nucleotide sequence ID" value="XM_001223612.1"/>
</dbReference>
<dbReference type="Pfam" id="PF02668">
    <property type="entry name" value="TauD"/>
    <property type="match status" value="1"/>
</dbReference>